<dbReference type="PANTHER" id="PTHR47338">
    <property type="entry name" value="ZN(II)2CYS6 TRANSCRIPTION FACTOR (EUROFUNG)-RELATED"/>
    <property type="match status" value="1"/>
</dbReference>
<dbReference type="PROSITE" id="PS50048">
    <property type="entry name" value="ZN2_CY6_FUNGAL_2"/>
    <property type="match status" value="1"/>
</dbReference>
<dbReference type="GO" id="GO:0008270">
    <property type="term" value="F:zinc ion binding"/>
    <property type="evidence" value="ECO:0007669"/>
    <property type="project" value="InterPro"/>
</dbReference>
<sequence>MQPANTSRNSLPLPPPRRPPPSANEGRRGPHRRLACDPCRDRKIRCDRHQPICGRCTRLRHDCTYSSPSKTRAAKQDLSRLLLQLHSRLAQAEAQLAQKQPDAQQGAHSQPAPPSLTLDMSGAFDWLGLGELDMTTSTTTTASAGADTASRQPHASLSWPTPISPILSGNQPFAPRDFLPNGMLGGGEPQSDTDMSDAFLLDAHADWSNMSSSSTRGPSLGAVGMASSSVLPSGMFPTQSNQINMGFRGLVPETSIGTSSAVSPSLSDTSLPVDLSPLRARYFDTVNPILGCMVNRARFQAEAAASSPPSNIQALSYAVAALGALTSTEYVSTRDKCYNQARELLDLCERQDSDGMLVSINTLQTCVLLALYEFKSPNFARLWMTLGRAIRLCKIMGLDMLDADRSGSSAGLFKQPPSSPFQLQPSSGPAVLEERRRAFWIVYIFDVSACIRSPSVGPAFDASQVSVRLPGTGDISQINQDSDMPLLHHIEDLAPAVTLPPLAGSVFTGYLYRRLLEHVHHSQQQHTSPSYPFWVTHYSLDRLLLDCRARTSREQPRPKDRVIFLTMQSTLAAVEMLLHGTALSKAETESHLPAVLRTDAATRCAAAAVRVHDVVVQGKQLVGTERDGHRASGEFFNWPITSAISILRMQQQGQGQAGATGQEPANGSPDTTHVLAEALKELVPPDLIPDGVLNEPAPAGLPGERS</sequence>
<dbReference type="InterPro" id="IPR007219">
    <property type="entry name" value="XnlR_reg_dom"/>
</dbReference>
<protein>
    <recommendedName>
        <fullName evidence="7">Zn(2)-C6 fungal-type domain-containing protein</fullName>
    </recommendedName>
</protein>
<evidence type="ECO:0000256" key="2">
    <source>
        <dbReference type="ARBA" id="ARBA00022723"/>
    </source>
</evidence>
<dbReference type="AlphaFoldDB" id="A0A423VRB8"/>
<evidence type="ECO:0000256" key="3">
    <source>
        <dbReference type="ARBA" id="ARBA00023015"/>
    </source>
</evidence>
<dbReference type="SUPFAM" id="SSF57701">
    <property type="entry name" value="Zn2/Cys6 DNA-binding domain"/>
    <property type="match status" value="1"/>
</dbReference>
<dbReference type="Pfam" id="PF04082">
    <property type="entry name" value="Fungal_trans"/>
    <property type="match status" value="1"/>
</dbReference>
<keyword evidence="2" id="KW-0479">Metal-binding</keyword>
<proteinExistence type="predicted"/>
<feature type="region of interest" description="Disordered" evidence="6">
    <location>
        <begin position="649"/>
        <end position="706"/>
    </location>
</feature>
<keyword evidence="4" id="KW-0804">Transcription</keyword>
<dbReference type="PROSITE" id="PS00463">
    <property type="entry name" value="ZN2_CY6_FUNGAL_1"/>
    <property type="match status" value="1"/>
</dbReference>
<evidence type="ECO:0000313" key="9">
    <source>
        <dbReference type="Proteomes" id="UP000284375"/>
    </source>
</evidence>
<evidence type="ECO:0000256" key="5">
    <source>
        <dbReference type="ARBA" id="ARBA00023242"/>
    </source>
</evidence>
<dbReference type="GO" id="GO:0003677">
    <property type="term" value="F:DNA binding"/>
    <property type="evidence" value="ECO:0007669"/>
    <property type="project" value="InterPro"/>
</dbReference>
<comment type="subcellular location">
    <subcellularLocation>
        <location evidence="1">Nucleus</location>
    </subcellularLocation>
</comment>
<dbReference type="Gene3D" id="4.10.240.10">
    <property type="entry name" value="Zn(2)-C6 fungal-type DNA-binding domain"/>
    <property type="match status" value="1"/>
</dbReference>
<dbReference type="PANTHER" id="PTHR47338:SF10">
    <property type="entry name" value="TRANSCRIPTION FACTOR DOMAIN-CONTAINING PROTEIN-RELATED"/>
    <property type="match status" value="1"/>
</dbReference>
<keyword evidence="9" id="KW-1185">Reference proteome</keyword>
<feature type="region of interest" description="Disordered" evidence="6">
    <location>
        <begin position="1"/>
        <end position="32"/>
    </location>
</feature>
<feature type="compositionally biased region" description="Polar residues" evidence="6">
    <location>
        <begin position="1"/>
        <end position="10"/>
    </location>
</feature>
<accession>A0A423VRB8</accession>
<dbReference type="GO" id="GO:0006351">
    <property type="term" value="P:DNA-templated transcription"/>
    <property type="evidence" value="ECO:0007669"/>
    <property type="project" value="InterPro"/>
</dbReference>
<dbReference type="InterPro" id="IPR036864">
    <property type="entry name" value="Zn2-C6_fun-type_DNA-bd_sf"/>
</dbReference>
<dbReference type="OrthoDB" id="4356994at2759"/>
<dbReference type="CDD" id="cd00067">
    <property type="entry name" value="GAL4"/>
    <property type="match status" value="1"/>
</dbReference>
<dbReference type="STRING" id="252740.A0A423VRB8"/>
<dbReference type="EMBL" id="LJZO01000032">
    <property type="protein sequence ID" value="ROV93556.1"/>
    <property type="molecule type" value="Genomic_DNA"/>
</dbReference>
<feature type="compositionally biased region" description="Low complexity" evidence="6">
    <location>
        <begin position="650"/>
        <end position="662"/>
    </location>
</feature>
<comment type="caution">
    <text evidence="8">The sequence shown here is derived from an EMBL/GenBank/DDBJ whole genome shotgun (WGS) entry which is preliminary data.</text>
</comment>
<dbReference type="Proteomes" id="UP000284375">
    <property type="component" value="Unassembled WGS sequence"/>
</dbReference>
<evidence type="ECO:0000256" key="4">
    <source>
        <dbReference type="ARBA" id="ARBA00023163"/>
    </source>
</evidence>
<dbReference type="InterPro" id="IPR050815">
    <property type="entry name" value="TF_fung"/>
</dbReference>
<organism evidence="8 9">
    <name type="scientific">Cytospora chrysosperma</name>
    <name type="common">Cytospora canker fungus</name>
    <name type="synonym">Sphaeria chrysosperma</name>
    <dbReference type="NCBI Taxonomy" id="252740"/>
    <lineage>
        <taxon>Eukaryota</taxon>
        <taxon>Fungi</taxon>
        <taxon>Dikarya</taxon>
        <taxon>Ascomycota</taxon>
        <taxon>Pezizomycotina</taxon>
        <taxon>Sordariomycetes</taxon>
        <taxon>Sordariomycetidae</taxon>
        <taxon>Diaporthales</taxon>
        <taxon>Cytosporaceae</taxon>
        <taxon>Cytospora</taxon>
    </lineage>
</organism>
<dbReference type="SMART" id="SM00066">
    <property type="entry name" value="GAL4"/>
    <property type="match status" value="1"/>
</dbReference>
<evidence type="ECO:0000256" key="1">
    <source>
        <dbReference type="ARBA" id="ARBA00004123"/>
    </source>
</evidence>
<feature type="region of interest" description="Disordered" evidence="6">
    <location>
        <begin position="94"/>
        <end position="120"/>
    </location>
</feature>
<dbReference type="GO" id="GO:0000981">
    <property type="term" value="F:DNA-binding transcription factor activity, RNA polymerase II-specific"/>
    <property type="evidence" value="ECO:0007669"/>
    <property type="project" value="InterPro"/>
</dbReference>
<evidence type="ECO:0000256" key="6">
    <source>
        <dbReference type="SAM" id="MobiDB-lite"/>
    </source>
</evidence>
<reference evidence="8 9" key="1">
    <citation type="submission" date="2015-09" db="EMBL/GenBank/DDBJ databases">
        <title>Host preference determinants of Valsa canker pathogens revealed by comparative genomics.</title>
        <authorList>
            <person name="Yin Z."/>
            <person name="Huang L."/>
        </authorList>
    </citation>
    <scope>NUCLEOTIDE SEQUENCE [LARGE SCALE GENOMIC DNA]</scope>
    <source>
        <strain evidence="8 9">YSFL</strain>
    </source>
</reference>
<feature type="compositionally biased region" description="Pro residues" evidence="6">
    <location>
        <begin position="12"/>
        <end position="22"/>
    </location>
</feature>
<keyword evidence="5" id="KW-0539">Nucleus</keyword>
<dbReference type="CDD" id="cd12148">
    <property type="entry name" value="fungal_TF_MHR"/>
    <property type="match status" value="1"/>
</dbReference>
<evidence type="ECO:0000259" key="7">
    <source>
        <dbReference type="PROSITE" id="PS50048"/>
    </source>
</evidence>
<dbReference type="InterPro" id="IPR001138">
    <property type="entry name" value="Zn2Cys6_DnaBD"/>
</dbReference>
<name>A0A423VRB8_CYTCH</name>
<dbReference type="SMART" id="SM00906">
    <property type="entry name" value="Fungal_trans"/>
    <property type="match status" value="1"/>
</dbReference>
<keyword evidence="3" id="KW-0805">Transcription regulation</keyword>
<evidence type="ECO:0000313" key="8">
    <source>
        <dbReference type="EMBL" id="ROV93556.1"/>
    </source>
</evidence>
<gene>
    <name evidence="8" type="ORF">VSDG_06736</name>
</gene>
<feature type="domain" description="Zn(2)-C6 fungal-type" evidence="7">
    <location>
        <begin position="35"/>
        <end position="65"/>
    </location>
</feature>
<dbReference type="GO" id="GO:0005634">
    <property type="term" value="C:nucleus"/>
    <property type="evidence" value="ECO:0007669"/>
    <property type="project" value="UniProtKB-SubCell"/>
</dbReference>
<dbReference type="Pfam" id="PF00172">
    <property type="entry name" value="Zn_clus"/>
    <property type="match status" value="1"/>
</dbReference>